<dbReference type="Proteomes" id="UP001469553">
    <property type="component" value="Unassembled WGS sequence"/>
</dbReference>
<evidence type="ECO:0000313" key="2">
    <source>
        <dbReference type="EMBL" id="MEQ2314571.1"/>
    </source>
</evidence>
<feature type="signal peptide" evidence="1">
    <location>
        <begin position="1"/>
        <end position="24"/>
    </location>
</feature>
<organism evidence="2 3">
    <name type="scientific">Ameca splendens</name>
    <dbReference type="NCBI Taxonomy" id="208324"/>
    <lineage>
        <taxon>Eukaryota</taxon>
        <taxon>Metazoa</taxon>
        <taxon>Chordata</taxon>
        <taxon>Craniata</taxon>
        <taxon>Vertebrata</taxon>
        <taxon>Euteleostomi</taxon>
        <taxon>Actinopterygii</taxon>
        <taxon>Neopterygii</taxon>
        <taxon>Teleostei</taxon>
        <taxon>Neoteleostei</taxon>
        <taxon>Acanthomorphata</taxon>
        <taxon>Ovalentaria</taxon>
        <taxon>Atherinomorphae</taxon>
        <taxon>Cyprinodontiformes</taxon>
        <taxon>Goodeidae</taxon>
        <taxon>Ameca</taxon>
    </lineage>
</organism>
<comment type="caution">
    <text evidence="2">The sequence shown here is derived from an EMBL/GenBank/DDBJ whole genome shotgun (WGS) entry which is preliminary data.</text>
</comment>
<keyword evidence="3" id="KW-1185">Reference proteome</keyword>
<dbReference type="EMBL" id="JAHRIP010085523">
    <property type="protein sequence ID" value="MEQ2314571.1"/>
    <property type="molecule type" value="Genomic_DNA"/>
</dbReference>
<sequence length="109" mass="12436">MLLWPLFFFSPFVSVCILLSFVSALCINDCVCVSLLALQTQFNPTTREQRPRSNKAEQSYYKNTEGKLHALMHGDCLPQFFNPSRQQCAPNVTRQSAKAIKCNKLSTRF</sequence>
<feature type="chain" id="PRO_5045531867" description="Secreted protein" evidence="1">
    <location>
        <begin position="25"/>
        <end position="109"/>
    </location>
</feature>
<name>A0ABV1A8J0_9TELE</name>
<proteinExistence type="predicted"/>
<reference evidence="2 3" key="1">
    <citation type="submission" date="2021-06" db="EMBL/GenBank/DDBJ databases">
        <authorList>
            <person name="Palmer J.M."/>
        </authorList>
    </citation>
    <scope>NUCLEOTIDE SEQUENCE [LARGE SCALE GENOMIC DNA]</scope>
    <source>
        <strain evidence="2 3">AS_MEX2019</strain>
        <tissue evidence="2">Muscle</tissue>
    </source>
</reference>
<protein>
    <recommendedName>
        <fullName evidence="4">Secreted protein</fullName>
    </recommendedName>
</protein>
<keyword evidence="1" id="KW-0732">Signal</keyword>
<accession>A0ABV1A8J0</accession>
<evidence type="ECO:0008006" key="4">
    <source>
        <dbReference type="Google" id="ProtNLM"/>
    </source>
</evidence>
<evidence type="ECO:0000313" key="3">
    <source>
        <dbReference type="Proteomes" id="UP001469553"/>
    </source>
</evidence>
<gene>
    <name evidence="2" type="ORF">AMECASPLE_013496</name>
</gene>
<evidence type="ECO:0000256" key="1">
    <source>
        <dbReference type="SAM" id="SignalP"/>
    </source>
</evidence>